<organism evidence="1 2">
    <name type="scientific">Dreissena polymorpha</name>
    <name type="common">Zebra mussel</name>
    <name type="synonym">Mytilus polymorpha</name>
    <dbReference type="NCBI Taxonomy" id="45954"/>
    <lineage>
        <taxon>Eukaryota</taxon>
        <taxon>Metazoa</taxon>
        <taxon>Spiralia</taxon>
        <taxon>Lophotrochozoa</taxon>
        <taxon>Mollusca</taxon>
        <taxon>Bivalvia</taxon>
        <taxon>Autobranchia</taxon>
        <taxon>Heteroconchia</taxon>
        <taxon>Euheterodonta</taxon>
        <taxon>Imparidentia</taxon>
        <taxon>Neoheterodontei</taxon>
        <taxon>Myida</taxon>
        <taxon>Dreissenoidea</taxon>
        <taxon>Dreissenidae</taxon>
        <taxon>Dreissena</taxon>
    </lineage>
</organism>
<dbReference type="AlphaFoldDB" id="A0A9D4J261"/>
<evidence type="ECO:0000313" key="2">
    <source>
        <dbReference type="Proteomes" id="UP000828390"/>
    </source>
</evidence>
<reference evidence="1" key="2">
    <citation type="submission" date="2020-11" db="EMBL/GenBank/DDBJ databases">
        <authorList>
            <person name="McCartney M.A."/>
            <person name="Auch B."/>
            <person name="Kono T."/>
            <person name="Mallez S."/>
            <person name="Becker A."/>
            <person name="Gohl D.M."/>
            <person name="Silverstein K.A.T."/>
            <person name="Koren S."/>
            <person name="Bechman K.B."/>
            <person name="Herman A."/>
            <person name="Abrahante J.E."/>
            <person name="Garbe J."/>
        </authorList>
    </citation>
    <scope>NUCLEOTIDE SEQUENCE</scope>
    <source>
        <strain evidence="1">Duluth1</strain>
        <tissue evidence="1">Whole animal</tissue>
    </source>
</reference>
<proteinExistence type="predicted"/>
<dbReference type="EMBL" id="JAIWYP010000007">
    <property type="protein sequence ID" value="KAH3792772.1"/>
    <property type="molecule type" value="Genomic_DNA"/>
</dbReference>
<reference evidence="1" key="1">
    <citation type="journal article" date="2019" name="bioRxiv">
        <title>The Genome of the Zebra Mussel, Dreissena polymorpha: A Resource for Invasive Species Research.</title>
        <authorList>
            <person name="McCartney M.A."/>
            <person name="Auch B."/>
            <person name="Kono T."/>
            <person name="Mallez S."/>
            <person name="Zhang Y."/>
            <person name="Obille A."/>
            <person name="Becker A."/>
            <person name="Abrahante J.E."/>
            <person name="Garbe J."/>
            <person name="Badalamenti J.P."/>
            <person name="Herman A."/>
            <person name="Mangelson H."/>
            <person name="Liachko I."/>
            <person name="Sullivan S."/>
            <person name="Sone E.D."/>
            <person name="Koren S."/>
            <person name="Silverstein K.A.T."/>
            <person name="Beckman K.B."/>
            <person name="Gohl D.M."/>
        </authorList>
    </citation>
    <scope>NUCLEOTIDE SEQUENCE</scope>
    <source>
        <strain evidence="1">Duluth1</strain>
        <tissue evidence="1">Whole animal</tissue>
    </source>
</reference>
<keyword evidence="2" id="KW-1185">Reference proteome</keyword>
<gene>
    <name evidence="1" type="ORF">DPMN_146271</name>
</gene>
<dbReference type="Proteomes" id="UP000828390">
    <property type="component" value="Unassembled WGS sequence"/>
</dbReference>
<name>A0A9D4J261_DREPO</name>
<protein>
    <submittedName>
        <fullName evidence="1">Uncharacterized protein</fullName>
    </submittedName>
</protein>
<evidence type="ECO:0000313" key="1">
    <source>
        <dbReference type="EMBL" id="KAH3792772.1"/>
    </source>
</evidence>
<accession>A0A9D4J261</accession>
<sequence>MRADTTNYVWLSGHRSGWYIRFSPMRPGCNSRGSTDQNRIPDTMPDRWDFLRVLRLPNTTQGPANLKTITTK</sequence>
<comment type="caution">
    <text evidence="1">The sequence shown here is derived from an EMBL/GenBank/DDBJ whole genome shotgun (WGS) entry which is preliminary data.</text>
</comment>